<dbReference type="NCBIfam" id="NF037997">
    <property type="entry name" value="Na_Pi_symport"/>
    <property type="match status" value="1"/>
</dbReference>
<dbReference type="PANTHER" id="PTHR10010">
    <property type="entry name" value="SOLUTE CARRIER FAMILY 34 SODIUM PHOSPHATE , MEMBER 2-RELATED"/>
    <property type="match status" value="1"/>
</dbReference>
<evidence type="ECO:0000313" key="7">
    <source>
        <dbReference type="EMBL" id="OUM87475.1"/>
    </source>
</evidence>
<evidence type="ECO:0000256" key="4">
    <source>
        <dbReference type="ARBA" id="ARBA00022989"/>
    </source>
</evidence>
<feature type="transmembrane region" description="Helical" evidence="6">
    <location>
        <begin position="282"/>
        <end position="300"/>
    </location>
</feature>
<accession>A0A1Y3PJA8</accession>
<evidence type="ECO:0000256" key="2">
    <source>
        <dbReference type="ARBA" id="ARBA00022475"/>
    </source>
</evidence>
<evidence type="ECO:0000256" key="3">
    <source>
        <dbReference type="ARBA" id="ARBA00022692"/>
    </source>
</evidence>
<feature type="transmembrane region" description="Helical" evidence="6">
    <location>
        <begin position="242"/>
        <end position="262"/>
    </location>
</feature>
<dbReference type="GO" id="GO:0005436">
    <property type="term" value="F:sodium:phosphate symporter activity"/>
    <property type="evidence" value="ECO:0007669"/>
    <property type="project" value="InterPro"/>
</dbReference>
<reference evidence="8" key="1">
    <citation type="submission" date="2016-06" db="EMBL/GenBank/DDBJ databases">
        <authorList>
            <person name="Nascimento L."/>
            <person name="Pereira R.V."/>
            <person name="Martins L.F."/>
            <person name="Quaggio R.B."/>
            <person name="Silva A.M."/>
            <person name="Setubal J.C."/>
        </authorList>
    </citation>
    <scope>NUCLEOTIDE SEQUENCE [LARGE SCALE GENOMIC DNA]</scope>
</reference>
<evidence type="ECO:0000256" key="1">
    <source>
        <dbReference type="ARBA" id="ARBA00004651"/>
    </source>
</evidence>
<name>A0A1Y3PJA8_9BACI</name>
<dbReference type="GO" id="GO:0005886">
    <property type="term" value="C:plasma membrane"/>
    <property type="evidence" value="ECO:0007669"/>
    <property type="project" value="UniProtKB-SubCell"/>
</dbReference>
<keyword evidence="3 6" id="KW-0812">Transmembrane</keyword>
<comment type="caution">
    <text evidence="7">The sequence shown here is derived from an EMBL/GenBank/DDBJ whole genome shotgun (WGS) entry which is preliminary data.</text>
</comment>
<protein>
    <recommendedName>
        <fullName evidence="9">Na/Pi cotransporter</fullName>
    </recommendedName>
</protein>
<keyword evidence="4 6" id="KW-1133">Transmembrane helix</keyword>
<sequence>MYMREFLIPLTSGLAIFLFGMILMRNGLEQLAGARIRAGIAHFTQSPIKGFLTGTVATALLHSSSTVTVLAVGLTSAGLMSFSQSIGVILGANVGTTVTLEMLTFPLDRFALAILIAGAGFLVLPSAKARQIGWIAIGLSLLFIGLQIVQLVAEPLAGRPWFKHGLALASQHLAMSFLLGLFVTAVIQSSTAAIALLMSLMASGDIALAPGVAYVLGSNVGTCVTALIAALGSSDEAKKVALAHLVLNGLGALALFPLIPWFTEKLAGWGGSPAAQIAHTQVIFNMVCSLAVLPWARGFANGIHRIYDMMF</sequence>
<dbReference type="InterPro" id="IPR003841">
    <property type="entry name" value="Na/Pi_transpt"/>
</dbReference>
<dbReference type="PANTHER" id="PTHR10010:SF46">
    <property type="entry name" value="SODIUM-DEPENDENT PHOSPHATE TRANSPORT PROTEIN 2B"/>
    <property type="match status" value="1"/>
</dbReference>
<organism evidence="7 8">
    <name type="scientific">Bacillus thermozeamaize</name>
    <dbReference type="NCBI Taxonomy" id="230954"/>
    <lineage>
        <taxon>Bacteria</taxon>
        <taxon>Bacillati</taxon>
        <taxon>Bacillota</taxon>
        <taxon>Bacilli</taxon>
        <taxon>Bacillales</taxon>
        <taxon>Bacillaceae</taxon>
        <taxon>Bacillus</taxon>
    </lineage>
</organism>
<feature type="transmembrane region" description="Helical" evidence="6">
    <location>
        <begin position="206"/>
        <end position="230"/>
    </location>
</feature>
<dbReference type="Proteomes" id="UP000196475">
    <property type="component" value="Unassembled WGS sequence"/>
</dbReference>
<proteinExistence type="predicted"/>
<evidence type="ECO:0000256" key="6">
    <source>
        <dbReference type="SAM" id="Phobius"/>
    </source>
</evidence>
<evidence type="ECO:0000256" key="5">
    <source>
        <dbReference type="ARBA" id="ARBA00023136"/>
    </source>
</evidence>
<evidence type="ECO:0000313" key="8">
    <source>
        <dbReference type="Proteomes" id="UP000196475"/>
    </source>
</evidence>
<feature type="transmembrane region" description="Helical" evidence="6">
    <location>
        <begin position="173"/>
        <end position="200"/>
    </location>
</feature>
<feature type="transmembrane region" description="Helical" evidence="6">
    <location>
        <begin position="110"/>
        <end position="127"/>
    </location>
</feature>
<dbReference type="EMBL" id="LZRT01000075">
    <property type="protein sequence ID" value="OUM87475.1"/>
    <property type="molecule type" value="Genomic_DNA"/>
</dbReference>
<dbReference type="AlphaFoldDB" id="A0A1Y3PJA8"/>
<dbReference type="GO" id="GO:0044341">
    <property type="term" value="P:sodium-dependent phosphate transport"/>
    <property type="evidence" value="ECO:0007669"/>
    <property type="project" value="InterPro"/>
</dbReference>
<gene>
    <name evidence="7" type="ORF">BAA01_12805</name>
</gene>
<feature type="transmembrane region" description="Helical" evidence="6">
    <location>
        <begin position="6"/>
        <end position="28"/>
    </location>
</feature>
<comment type="subcellular location">
    <subcellularLocation>
        <location evidence="1">Cell membrane</location>
        <topology evidence="1">Multi-pass membrane protein</topology>
    </subcellularLocation>
</comment>
<dbReference type="Pfam" id="PF02690">
    <property type="entry name" value="Na_Pi_cotrans"/>
    <property type="match status" value="2"/>
</dbReference>
<keyword evidence="5 6" id="KW-0472">Membrane</keyword>
<evidence type="ECO:0008006" key="9">
    <source>
        <dbReference type="Google" id="ProtNLM"/>
    </source>
</evidence>
<feature type="transmembrane region" description="Helical" evidence="6">
    <location>
        <begin position="133"/>
        <end position="153"/>
    </location>
</feature>
<keyword evidence="2" id="KW-1003">Cell membrane</keyword>